<evidence type="ECO:0000313" key="1">
    <source>
        <dbReference type="EMBL" id="KAK6589416.1"/>
    </source>
</evidence>
<dbReference type="Proteomes" id="UP001311799">
    <property type="component" value="Unassembled WGS sequence"/>
</dbReference>
<comment type="caution">
    <text evidence="1">The sequence shown here is derived from an EMBL/GenBank/DDBJ whole genome shotgun (WGS) entry which is preliminary data.</text>
</comment>
<organism evidence="1 2">
    <name type="scientific">Cryptosporidium xiaoi</name>
    <dbReference type="NCBI Taxonomy" id="659607"/>
    <lineage>
        <taxon>Eukaryota</taxon>
        <taxon>Sar</taxon>
        <taxon>Alveolata</taxon>
        <taxon>Apicomplexa</taxon>
        <taxon>Conoidasida</taxon>
        <taxon>Coccidia</taxon>
        <taxon>Eucoccidiorida</taxon>
        <taxon>Eimeriorina</taxon>
        <taxon>Cryptosporidiidae</taxon>
        <taxon>Cryptosporidium</taxon>
    </lineage>
</organism>
<name>A0AAV9XXK8_9CRYT</name>
<accession>A0AAV9XXK8</accession>
<sequence length="3326" mass="378877">MNKDRSEILLESCSRSLLSYQLYIRDKLNNGNANTLIEFEDIINVKIPKLIKSRLSEYSLCNYIPAAGTKKKDIFEGDDVLKALEVCFRINRESAKRILNGYNNLSDSGLIVKFTNIESSIYSEDESKCNYHFLDQEFLSKIYDFILRDQIALLDSIKFMYDHATFETGNFSFGSCIRNICFNGVIWTDNEFNILDELWKWYSRLVDSEFIEFDDPIIENIFGNPLVQCYYRMILESNILHTILVILQSLNSLILNSNNNKSESNPIILEINKNDDSSLIRTTSMNRCKVILSKLQSHCFLGSLYTLYSDKNGIKINTLSYCDNALAHSSIIMDQLRQTSTNGILLACSLVLSLSPKSITTENEDLSFLINIVITFLESLSSNDPGEIIQKIKTENALNNNFNTPVKAISSSNNKNQQRFVRGNLILVHAKIVKPLLPGFIFAYASIVAQTPNSDTLLVPIISRSTFFESSAFADSLENMLTSLNSQNPVKQCVLVKFDSLEDNNTTNKDEKTLIGESFGTYYQYYIVYGLIRNTISTFSLNVLPFTAKITGTLSKLLRKEPRLVFRECWRGDYFRQIGVHIILEMYTSFFPYGIVEFVDLLSSLLPDFNLVSKSSKMDMEMAKQALKLFMEFIRSSIKFINFPPYLNSLSLTPLQINDWNPETIRKGKVALEFPLHVEASSIEVPNFTSGSSFSQSSLSGTLEGCILEFLDVKLDDVTPLSVGFPSARKCLTPLRVLSTGVSQRVPLKSLLLENSETSFSYPLWSTSPYGLTYDFPESEMPPYFHINESKHLDLPSPNKKTKITPYLDINNISHPSDLPKNSSEIKLGDLDPFTIQFCNNIGVISGTNINTNPGTSNIGLSSQDLLSPIPSLLKILLLIWDAISLSFYQKKGNITNKKLLEMFVSLSELIYKLVSFNRSFVFVLEQEISNWNALVPNFHSSRSHSSSSARFGMLTIKLLQALRGFNSLISNENSDEFLTHIFYTLPRLIHILNVTMKPINLLSIEDALNYNFSRLGTDNTISNFHKSSSQNEDSFVLQPPWMKVGEDMSIPMYWLVPLLLSNSIVFNSETGISGDINILIGNDNGGPYTSLLKGIQGFDIDELFNLVTKTIEIVEKQLKSYPISNQVLQFIGTLLEYCPVLFWGFGWDRHGKIILNSVISSIQNKNKITNPSVLRIQKDLQLLLNDSLSFQSTSLESKKDSFGLFSRISNFTIHSVLSRIQSWQFRIDSERNLLLLASINTLSLLLDSMNSITLIGDFEKDEVYDEMEKTINNNVKENMQSTGNNYKYYLISNNQINIASNGGSGITTLKDIIPNISFITSSNYQSLIVTLLKHLIETGLIPTLLSLLSCEYEINSRAIKKSTYISHYLNRQDNLVNAANSKLKDSSSSSQWVLLLSNSIVSQSMTKNESTSYCLAMHMQQSNSQRIFMDRLLFQPLDCYFSVPDNLGELFCLPDVIVSQQIVSKVLEILYIIFNSVSDTNSTLLKTFRTSLLRWILSSSTTSSSAGIHSINSRNNDFNITFDEPKFTWSDSDLVAQHIYDKVNKLYQQKKPQMNVIKSLLVTILSYTPSTFPFKAPLLASRLLSSLCYALSAETDYNNINKKDNIDLILEQILKPPISINSIQQDFLLYLTNTKLFPILNRILFQELDFILLAPIFQFLQIFNPKNDKITIKEKYSLSMVQSVIELLILIATSHPSIIVCSTGSFNHENSTSMINICKKYITINSSISSDNELKYFANSRVRLICLALSKILENINILIENYLIKNDIDTECDKKYSLIEKLNFIITLIPNIFNLLTQLIEDSRSRNLLIKEIFDPKTEKHPSNNTLSNSFLKIIVETTKNSVKLLDCIFKLKLSKSNSDINQHIVLNMITTLSSSITCVYHVISRIIGITTYLSSKDSDELPFILKNQELFEFIQFLLSDNLIHEILHSKQMYNYLLDKFMESSDHFSIIDKELSIPIEYCVLDYNESNFNHKKRYKLSKDENSEGTNINLHEKAPRNSLEQFVIKYYYERYLKFSQLIISNETIHDLTEFNIYKTQKFKESMLNNNENNQNSFEINNQTIESVSIDSSNTSQLASLEMVWESGQLLAPKQHLSPKTIIYEKKESHFENSFSKNLEIDIFGNGSEQIINKQSLINTRNNNFSEANIMNDFSNNLPGLLVVRNSSFIYKTRQWGHNYEIDLYSLLILLTCYTAAFISVPHGEMSLEEFLNFSLKIYQDTRNDNIRRSFIESFMYLLASYNQLLFYLKSVLPVIIVNSRKNISESKILHISTTFDNTKLGFLSHCVNLTQEYQYYGDKKVNNYYPNLLMTIIFSTCTDLMTFDLLSSIKLILGRVEMIKTSMIIKNQIKNRKDDNAEIKDDEPFLDISLVSPNSSTVCLSPLWQDQVPNLGTKLDYSNSKQKNNIIDDNCGIKNKELGFIIGNLTYFSPLSKYSDKTQRENFKKFSLLILEQLCKFIINTFKKILNYDSSEYNILNKNLVNKPSFKSKIPVSFCNIWALRSILENSKIKQNISSISNKDLCNEFEIYLSCDIMTSIHLVVLIIKQLPDLLDPENTKTTLLKESTITLLLELVSSCLQFYNKHGKTLHRIANNKENSETDKSFPPFFASSLISVVISSLNIPTYIIETLYSENRRIILRDSPSDFSMAPHFLNVPLITRINAIIEANPLIETFNNDITLKVLPLLNSLIQMDYPELEKNKYLPVVAQQRSLKEENSINNSFELLKPPKVPFLIWDEIAHISLLNTILSCLVSLSSTTKGCISILKSNILAQIISREFTSVFLNTNGLELSKNVKHKYLDYSVHGEYLNKGSFESLNNNLYMRLVTYVNIGYGNSKIIRNPMHIIWCNIIFIITKIFNSIAKLKNSNLGFESNNYPISGTEISRSEDIYKHKQEYNEVNNKNTIIDYSIGEKSINSLTCLNINSKSSNLLKDIDNNNNDSFETKNKMSIFEGRGIFLKDNLQIKKSIYKLMQLIDTRIQFVLSDSKYISQLAMLEEFNLTVDLVRSALALNFNEFNSHLVETLRKALRTIRNISVISLGRGITESFDLFKPVSLLEKTSAGHKIETLNIYYLDNHLPAQVPSIFHQRCCALLLNSIRSIIDTFITDSSLPIEFKGRELLIQLLHDAMDLGRPILQLLEDVPNHCYSVFTIIDTGKGVPLLPLALNLQGIRPSSPTGNEFLSDVKLASLNKNIVEFKGVAKISPISESCCLPEMITLKSFIQLLSSLIDIFAICGIKCLYTLESLESTDQHNDTVRRFLEFLHLAQGLNSPTLLESSRKLVEMVYHNLKSKLGDQINVEVASLVGIKKDPIHSLLFDRLSNINNSMNN</sequence>
<dbReference type="PANTHER" id="PTHR42264">
    <property type="entry name" value="EPHRIN_REC_LIKE DOMAIN-CONTAINING PROTEIN"/>
    <property type="match status" value="1"/>
</dbReference>
<proteinExistence type="predicted"/>
<gene>
    <name evidence="1" type="ORF">RS030_203235</name>
</gene>
<evidence type="ECO:0000313" key="2">
    <source>
        <dbReference type="Proteomes" id="UP001311799"/>
    </source>
</evidence>
<reference evidence="1 2" key="1">
    <citation type="submission" date="2023-10" db="EMBL/GenBank/DDBJ databases">
        <title>Comparative genomics analysis reveals potential genetic determinants of host preference in Cryptosporidium xiaoi.</title>
        <authorList>
            <person name="Xiao L."/>
            <person name="Li J."/>
        </authorList>
    </citation>
    <scope>NUCLEOTIDE SEQUENCE [LARGE SCALE GENOMIC DNA]</scope>
    <source>
        <strain evidence="1 2">52996</strain>
    </source>
</reference>
<protein>
    <submittedName>
        <fullName evidence="1">Very large low complexity</fullName>
    </submittedName>
</protein>
<keyword evidence="2" id="KW-1185">Reference proteome</keyword>
<dbReference type="EMBL" id="JAWDEY010000012">
    <property type="protein sequence ID" value="KAK6589416.1"/>
    <property type="molecule type" value="Genomic_DNA"/>
</dbReference>